<protein>
    <submittedName>
        <fullName evidence="1">Uncharacterized protein</fullName>
    </submittedName>
</protein>
<dbReference type="Proteomes" id="UP001327560">
    <property type="component" value="Chromosome 3"/>
</dbReference>
<dbReference type="AlphaFoldDB" id="A0AAQ3K416"/>
<accession>A0AAQ3K416</accession>
<organism evidence="1 2">
    <name type="scientific">Canna indica</name>
    <name type="common">Indian-shot</name>
    <dbReference type="NCBI Taxonomy" id="4628"/>
    <lineage>
        <taxon>Eukaryota</taxon>
        <taxon>Viridiplantae</taxon>
        <taxon>Streptophyta</taxon>
        <taxon>Embryophyta</taxon>
        <taxon>Tracheophyta</taxon>
        <taxon>Spermatophyta</taxon>
        <taxon>Magnoliopsida</taxon>
        <taxon>Liliopsida</taxon>
        <taxon>Zingiberales</taxon>
        <taxon>Cannaceae</taxon>
        <taxon>Canna</taxon>
    </lineage>
</organism>
<sequence>MSTLNWSNSHAGSFMGNLVPDMSLSCFILGAGKSPNIFQVGIMIVLLLEWSGEDHSALELLLWVKYHILSTAIS</sequence>
<proteinExistence type="predicted"/>
<evidence type="ECO:0000313" key="2">
    <source>
        <dbReference type="Proteomes" id="UP001327560"/>
    </source>
</evidence>
<keyword evidence="2" id="KW-1185">Reference proteome</keyword>
<name>A0AAQ3K416_9LILI</name>
<dbReference type="EMBL" id="CP136892">
    <property type="protein sequence ID" value="WOL00575.1"/>
    <property type="molecule type" value="Genomic_DNA"/>
</dbReference>
<evidence type="ECO:0000313" key="1">
    <source>
        <dbReference type="EMBL" id="WOL00575.1"/>
    </source>
</evidence>
<gene>
    <name evidence="1" type="ORF">Cni_G09288</name>
</gene>
<reference evidence="1 2" key="1">
    <citation type="submission" date="2023-10" db="EMBL/GenBank/DDBJ databases">
        <title>Chromosome-scale genome assembly provides insights into flower coloration mechanisms of Canna indica.</title>
        <authorList>
            <person name="Li C."/>
        </authorList>
    </citation>
    <scope>NUCLEOTIDE SEQUENCE [LARGE SCALE GENOMIC DNA]</scope>
    <source>
        <tissue evidence="1">Flower</tissue>
    </source>
</reference>